<evidence type="ECO:0000256" key="1">
    <source>
        <dbReference type="SAM" id="MobiDB-lite"/>
    </source>
</evidence>
<sequence>MNNLTKAALIVALLSSLSGCWIFMPPGGGGGGGGGHGQGGGHGGPGGPGPR</sequence>
<reference evidence="3 4" key="1">
    <citation type="submission" date="2022-02" db="EMBL/GenBank/DDBJ databases">
        <title>Comparative genomics of the first Antarctic Pseudomonas spp. capable of biotransforming 2,4,6-Trinitrotoluene.</title>
        <authorList>
            <person name="Cabrera M.A."/>
            <person name="Marquez S.L."/>
            <person name="Perez-Donoso J.M."/>
        </authorList>
    </citation>
    <scope>NUCLEOTIDE SEQUENCE [LARGE SCALE GENOMIC DNA]</scope>
    <source>
        <strain evidence="3 4">TNT11</strain>
    </source>
</reference>
<dbReference type="EMBL" id="JAKNRV010000064">
    <property type="protein sequence ID" value="MCK1784625.1"/>
    <property type="molecule type" value="Genomic_DNA"/>
</dbReference>
<feature type="region of interest" description="Disordered" evidence="1">
    <location>
        <begin position="28"/>
        <end position="51"/>
    </location>
</feature>
<keyword evidence="2" id="KW-0732">Signal</keyword>
<dbReference type="Proteomes" id="UP001317085">
    <property type="component" value="Unassembled WGS sequence"/>
</dbReference>
<gene>
    <name evidence="3" type="ORF">L9Z73_09745</name>
</gene>
<keyword evidence="4" id="KW-1185">Reference proteome</keyword>
<organism evidence="3 4">
    <name type="scientific">Pseudomonas emilianonis</name>
    <dbReference type="NCBI Taxonomy" id="2915812"/>
    <lineage>
        <taxon>Bacteria</taxon>
        <taxon>Pseudomonadati</taxon>
        <taxon>Pseudomonadota</taxon>
        <taxon>Gammaproteobacteria</taxon>
        <taxon>Pseudomonadales</taxon>
        <taxon>Pseudomonadaceae</taxon>
        <taxon>Pseudomonas</taxon>
    </lineage>
</organism>
<evidence type="ECO:0000256" key="2">
    <source>
        <dbReference type="SAM" id="SignalP"/>
    </source>
</evidence>
<feature type="chain" id="PRO_5045483887" description="Lipoprotein" evidence="2">
    <location>
        <begin position="24"/>
        <end position="51"/>
    </location>
</feature>
<accession>A0ABT0EFW4</accession>
<dbReference type="PROSITE" id="PS51257">
    <property type="entry name" value="PROKAR_LIPOPROTEIN"/>
    <property type="match status" value="1"/>
</dbReference>
<comment type="caution">
    <text evidence="3">The sequence shown here is derived from an EMBL/GenBank/DDBJ whole genome shotgun (WGS) entry which is preliminary data.</text>
</comment>
<protein>
    <recommendedName>
        <fullName evidence="5">Lipoprotein</fullName>
    </recommendedName>
</protein>
<evidence type="ECO:0008006" key="5">
    <source>
        <dbReference type="Google" id="ProtNLM"/>
    </source>
</evidence>
<name>A0ABT0EFW4_9PSED</name>
<feature type="signal peptide" evidence="2">
    <location>
        <begin position="1"/>
        <end position="23"/>
    </location>
</feature>
<evidence type="ECO:0000313" key="3">
    <source>
        <dbReference type="EMBL" id="MCK1784625.1"/>
    </source>
</evidence>
<evidence type="ECO:0000313" key="4">
    <source>
        <dbReference type="Proteomes" id="UP001317085"/>
    </source>
</evidence>
<dbReference type="RefSeq" id="WP_247399441.1">
    <property type="nucleotide sequence ID" value="NZ_JAKNRV010000064.1"/>
</dbReference>
<proteinExistence type="predicted"/>